<accession>A0A9Q1R7V5</accession>
<dbReference type="EMBL" id="JAJAGQ010000015">
    <property type="protein sequence ID" value="KAJ8542181.1"/>
    <property type="molecule type" value="Genomic_DNA"/>
</dbReference>
<reference evidence="3" key="1">
    <citation type="journal article" date="2023" name="Proc. Natl. Acad. Sci. U.S.A.">
        <title>Genomic and structural basis for evolution of tropane alkaloid biosynthesis.</title>
        <authorList>
            <person name="Wanga Y.-J."/>
            <person name="Taina T."/>
            <person name="Yua J.-Y."/>
            <person name="Lia J."/>
            <person name="Xua B."/>
            <person name="Chenc J."/>
            <person name="D'Auriad J.C."/>
            <person name="Huanga J.-P."/>
            <person name="Huanga S.-X."/>
        </authorList>
    </citation>
    <scope>NUCLEOTIDE SEQUENCE [LARGE SCALE GENOMIC DNA]</scope>
    <source>
        <strain evidence="3">cv. KIB-2019</strain>
    </source>
</reference>
<evidence type="ECO:0000313" key="2">
    <source>
        <dbReference type="EMBL" id="KAJ8542181.1"/>
    </source>
</evidence>
<gene>
    <name evidence="2" type="ORF">K7X08_017047</name>
</gene>
<keyword evidence="1" id="KW-0175">Coiled coil</keyword>
<proteinExistence type="predicted"/>
<name>A0A9Q1R7V5_9SOLA</name>
<evidence type="ECO:0000313" key="3">
    <source>
        <dbReference type="Proteomes" id="UP001152561"/>
    </source>
</evidence>
<comment type="caution">
    <text evidence="2">The sequence shown here is derived from an EMBL/GenBank/DDBJ whole genome shotgun (WGS) entry which is preliminary data.</text>
</comment>
<keyword evidence="3" id="KW-1185">Reference proteome</keyword>
<dbReference type="Proteomes" id="UP001152561">
    <property type="component" value="Unassembled WGS sequence"/>
</dbReference>
<evidence type="ECO:0000256" key="1">
    <source>
        <dbReference type="SAM" id="Coils"/>
    </source>
</evidence>
<dbReference type="OrthoDB" id="1304715at2759"/>
<dbReference type="AlphaFoldDB" id="A0A9Q1R7V5"/>
<protein>
    <submittedName>
        <fullName evidence="2">Uncharacterized protein</fullName>
    </submittedName>
</protein>
<feature type="coiled-coil region" evidence="1">
    <location>
        <begin position="63"/>
        <end position="90"/>
    </location>
</feature>
<sequence>MTQPVSGDGTVVQPLPTDITSIWTEVEIGPNKGRVYGLGVLLSSSKPSPLLSNAFTSQNTEEMEVMRMQIAELKQKYETSDAELAKIEKFMMKHMPQGSGNEEEIESDDN</sequence>
<organism evidence="2 3">
    <name type="scientific">Anisodus acutangulus</name>
    <dbReference type="NCBI Taxonomy" id="402998"/>
    <lineage>
        <taxon>Eukaryota</taxon>
        <taxon>Viridiplantae</taxon>
        <taxon>Streptophyta</taxon>
        <taxon>Embryophyta</taxon>
        <taxon>Tracheophyta</taxon>
        <taxon>Spermatophyta</taxon>
        <taxon>Magnoliopsida</taxon>
        <taxon>eudicotyledons</taxon>
        <taxon>Gunneridae</taxon>
        <taxon>Pentapetalae</taxon>
        <taxon>asterids</taxon>
        <taxon>lamiids</taxon>
        <taxon>Solanales</taxon>
        <taxon>Solanaceae</taxon>
        <taxon>Solanoideae</taxon>
        <taxon>Hyoscyameae</taxon>
        <taxon>Anisodus</taxon>
    </lineage>
</organism>